<dbReference type="GO" id="GO:0004523">
    <property type="term" value="F:RNA-DNA hybrid ribonuclease activity"/>
    <property type="evidence" value="ECO:0007669"/>
    <property type="project" value="InterPro"/>
</dbReference>
<reference evidence="2" key="1">
    <citation type="submission" date="2014-12" db="EMBL/GenBank/DDBJ databases">
        <title>Insight into the proteome of Arion vulgaris.</title>
        <authorList>
            <person name="Aradska J."/>
            <person name="Bulat T."/>
            <person name="Smidak R."/>
            <person name="Sarate P."/>
            <person name="Gangsoo J."/>
            <person name="Sialana F."/>
            <person name="Bilban M."/>
            <person name="Lubec G."/>
        </authorList>
    </citation>
    <scope>NUCLEOTIDE SEQUENCE</scope>
    <source>
        <tissue evidence="2">Skin</tissue>
    </source>
</reference>
<dbReference type="EMBL" id="HACG01034343">
    <property type="protein sequence ID" value="CEK81208.1"/>
    <property type="molecule type" value="Transcribed_RNA"/>
</dbReference>
<dbReference type="InterPro" id="IPR002156">
    <property type="entry name" value="RNaseH_domain"/>
</dbReference>
<gene>
    <name evidence="2" type="primary">ORF124835</name>
</gene>
<dbReference type="InterPro" id="IPR012337">
    <property type="entry name" value="RNaseH-like_sf"/>
</dbReference>
<organism evidence="2">
    <name type="scientific">Arion vulgaris</name>
    <dbReference type="NCBI Taxonomy" id="1028688"/>
    <lineage>
        <taxon>Eukaryota</taxon>
        <taxon>Metazoa</taxon>
        <taxon>Spiralia</taxon>
        <taxon>Lophotrochozoa</taxon>
        <taxon>Mollusca</taxon>
        <taxon>Gastropoda</taxon>
        <taxon>Heterobranchia</taxon>
        <taxon>Euthyneura</taxon>
        <taxon>Panpulmonata</taxon>
        <taxon>Eupulmonata</taxon>
        <taxon>Stylommatophora</taxon>
        <taxon>Helicina</taxon>
        <taxon>Arionoidea</taxon>
        <taxon>Arionidae</taxon>
        <taxon>Arion</taxon>
    </lineage>
</organism>
<sequence>PNQDKLIQDIWQKIGLLQKISELVLQWIPAHCSIPGNEKADKLTIAGGSLTQHYQTQSFTEAKTPKTIQKMMWRKTN</sequence>
<dbReference type="AlphaFoldDB" id="A0A0B7AK19"/>
<dbReference type="GO" id="GO:0003676">
    <property type="term" value="F:nucleic acid binding"/>
    <property type="evidence" value="ECO:0007669"/>
    <property type="project" value="InterPro"/>
</dbReference>
<dbReference type="Gene3D" id="3.30.420.10">
    <property type="entry name" value="Ribonuclease H-like superfamily/Ribonuclease H"/>
    <property type="match status" value="1"/>
</dbReference>
<dbReference type="PROSITE" id="PS50879">
    <property type="entry name" value="RNASE_H_1"/>
    <property type="match status" value="1"/>
</dbReference>
<protein>
    <recommendedName>
        <fullName evidence="1">RNase H type-1 domain-containing protein</fullName>
    </recommendedName>
</protein>
<evidence type="ECO:0000313" key="2">
    <source>
        <dbReference type="EMBL" id="CEK81208.1"/>
    </source>
</evidence>
<accession>A0A0B7AK19</accession>
<dbReference type="InterPro" id="IPR036397">
    <property type="entry name" value="RNaseH_sf"/>
</dbReference>
<dbReference type="Pfam" id="PF00075">
    <property type="entry name" value="RNase_H"/>
    <property type="match status" value="1"/>
</dbReference>
<feature type="non-terminal residue" evidence="2">
    <location>
        <position position="1"/>
    </location>
</feature>
<proteinExistence type="predicted"/>
<feature type="domain" description="RNase H type-1" evidence="1">
    <location>
        <begin position="1"/>
        <end position="49"/>
    </location>
</feature>
<evidence type="ECO:0000259" key="1">
    <source>
        <dbReference type="PROSITE" id="PS50879"/>
    </source>
</evidence>
<dbReference type="SUPFAM" id="SSF53098">
    <property type="entry name" value="Ribonuclease H-like"/>
    <property type="match status" value="1"/>
</dbReference>
<name>A0A0B7AK19_9EUPU</name>